<dbReference type="Pfam" id="PF12840">
    <property type="entry name" value="HTH_20"/>
    <property type="match status" value="1"/>
</dbReference>
<organism evidence="3 4">
    <name type="scientific">Streptomyces bugieae</name>
    <dbReference type="NCBI Taxonomy" id="3098223"/>
    <lineage>
        <taxon>Bacteria</taxon>
        <taxon>Bacillati</taxon>
        <taxon>Actinomycetota</taxon>
        <taxon>Actinomycetes</taxon>
        <taxon>Kitasatosporales</taxon>
        <taxon>Streptomycetaceae</taxon>
        <taxon>Streptomyces</taxon>
    </lineage>
</organism>
<dbReference type="RefSeq" id="WP_330823033.1">
    <property type="nucleotide sequence ID" value="NZ_JAZBJP010000022.1"/>
</dbReference>
<dbReference type="InterPro" id="IPR036388">
    <property type="entry name" value="WH-like_DNA-bd_sf"/>
</dbReference>
<dbReference type="InterPro" id="IPR001845">
    <property type="entry name" value="HTH_ArsR_DNA-bd_dom"/>
</dbReference>
<evidence type="ECO:0000313" key="4">
    <source>
        <dbReference type="Proteomes" id="UP001307760"/>
    </source>
</evidence>
<gene>
    <name evidence="3" type="ORF">V2J85_27170</name>
</gene>
<feature type="compositionally biased region" description="Basic and acidic residues" evidence="1">
    <location>
        <begin position="220"/>
        <end position="232"/>
    </location>
</feature>
<dbReference type="Gene3D" id="1.10.10.10">
    <property type="entry name" value="Winged helix-like DNA-binding domain superfamily/Winged helix DNA-binding domain"/>
    <property type="match status" value="1"/>
</dbReference>
<comment type="caution">
    <text evidence="3">The sequence shown here is derived from an EMBL/GenBank/DDBJ whole genome shotgun (WGS) entry which is preliminary data.</text>
</comment>
<dbReference type="CDD" id="cd00090">
    <property type="entry name" value="HTH_ARSR"/>
    <property type="match status" value="1"/>
</dbReference>
<keyword evidence="4" id="KW-1185">Reference proteome</keyword>
<dbReference type="InterPro" id="IPR036390">
    <property type="entry name" value="WH_DNA-bd_sf"/>
</dbReference>
<evidence type="ECO:0000313" key="3">
    <source>
        <dbReference type="EMBL" id="MEE4423002.1"/>
    </source>
</evidence>
<proteinExistence type="predicted"/>
<dbReference type="SMART" id="SM00418">
    <property type="entry name" value="HTH_ARSR"/>
    <property type="match status" value="1"/>
</dbReference>
<reference evidence="3 4" key="1">
    <citation type="submission" date="2023-12" db="EMBL/GenBank/DDBJ databases">
        <title>30 novel species of actinomycetes from the DSMZ collection.</title>
        <authorList>
            <person name="Nouioui I."/>
        </authorList>
    </citation>
    <scope>NUCLEOTIDE SEQUENCE [LARGE SCALE GENOMIC DNA]</scope>
    <source>
        <strain evidence="3 4">DSM 41528</strain>
    </source>
</reference>
<feature type="region of interest" description="Disordered" evidence="1">
    <location>
        <begin position="182"/>
        <end position="232"/>
    </location>
</feature>
<dbReference type="InterPro" id="IPR011991">
    <property type="entry name" value="ArsR-like_HTH"/>
</dbReference>
<dbReference type="SUPFAM" id="SSF46785">
    <property type="entry name" value="Winged helix' DNA-binding domain"/>
    <property type="match status" value="1"/>
</dbReference>
<accession>A0ABU7NVV9</accession>
<dbReference type="Proteomes" id="UP001307760">
    <property type="component" value="Unassembled WGS sequence"/>
</dbReference>
<feature type="compositionally biased region" description="Basic and acidic residues" evidence="1">
    <location>
        <begin position="182"/>
        <end position="192"/>
    </location>
</feature>
<protein>
    <submittedName>
        <fullName evidence="3">Helix-turn-helix domain-containing protein</fullName>
    </submittedName>
</protein>
<sequence length="232" mass="25677">MPDDASIPPTPPSTALPVRRLDARSLRGLAHPLRMRILDLLTLDGPDTATGVARRLGENTGTVSWHLRHLADHGFIEEETGRGTKRERWWRAVRVSRHLDTVEFRDDPDTRGALSVYLHEIVQRDFHQVVTYLTEDWEPEWRNAGTLARWPDLRLTADQLAALNAELAAVVERHRAAALDAKANADGKGKEEGEGEGEGAGNVVDGAPERPVLVQVQSFPRKERDGGDGGAR</sequence>
<evidence type="ECO:0000256" key="1">
    <source>
        <dbReference type="SAM" id="MobiDB-lite"/>
    </source>
</evidence>
<dbReference type="EMBL" id="JAZBJP010000022">
    <property type="protein sequence ID" value="MEE4423002.1"/>
    <property type="molecule type" value="Genomic_DNA"/>
</dbReference>
<name>A0ABU7NVV9_9ACTN</name>
<evidence type="ECO:0000259" key="2">
    <source>
        <dbReference type="SMART" id="SM00418"/>
    </source>
</evidence>
<feature type="domain" description="HTH arsR-type" evidence="2">
    <location>
        <begin position="24"/>
        <end position="119"/>
    </location>
</feature>